<sequence length="74" mass="7394">MGIAGSILGGALLGVATALGVTTGLFVGALVATLLVYDVVFRNPPLPATDSRVAASVIVWHAALFVAAVAAYVR</sequence>
<proteinExistence type="predicted"/>
<dbReference type="InterPro" id="IPR058328">
    <property type="entry name" value="DUF8015"/>
</dbReference>
<dbReference type="AlphaFoldDB" id="A0A1H9SPM6"/>
<feature type="transmembrane region" description="Helical" evidence="1">
    <location>
        <begin position="12"/>
        <end position="37"/>
    </location>
</feature>
<accession>A0A1H9SPM6</accession>
<name>A0A1H9SPM6_9EURY</name>
<evidence type="ECO:0000313" key="2">
    <source>
        <dbReference type="EMBL" id="SER86725.1"/>
    </source>
</evidence>
<dbReference type="Proteomes" id="UP000199114">
    <property type="component" value="Unassembled WGS sequence"/>
</dbReference>
<gene>
    <name evidence="2" type="ORF">SAMN04489841_4749</name>
</gene>
<keyword evidence="1" id="KW-0812">Transmembrane</keyword>
<feature type="transmembrane region" description="Helical" evidence="1">
    <location>
        <begin position="53"/>
        <end position="73"/>
    </location>
</feature>
<keyword evidence="1" id="KW-0472">Membrane</keyword>
<reference evidence="3" key="1">
    <citation type="submission" date="2016-10" db="EMBL/GenBank/DDBJ databases">
        <authorList>
            <person name="Varghese N."/>
            <person name="Submissions S."/>
        </authorList>
    </citation>
    <scope>NUCLEOTIDE SEQUENCE [LARGE SCALE GENOMIC DNA]</scope>
    <source>
        <strain evidence="3">DSM 25055</strain>
    </source>
</reference>
<dbReference type="EMBL" id="FOFD01000009">
    <property type="protein sequence ID" value="SER86725.1"/>
    <property type="molecule type" value="Genomic_DNA"/>
</dbReference>
<evidence type="ECO:0000313" key="3">
    <source>
        <dbReference type="Proteomes" id="UP000199114"/>
    </source>
</evidence>
<keyword evidence="1" id="KW-1133">Transmembrane helix</keyword>
<organism evidence="2 3">
    <name type="scientific">Natrinema salaciae</name>
    <dbReference type="NCBI Taxonomy" id="1186196"/>
    <lineage>
        <taxon>Archaea</taxon>
        <taxon>Methanobacteriati</taxon>
        <taxon>Methanobacteriota</taxon>
        <taxon>Stenosarchaea group</taxon>
        <taxon>Halobacteria</taxon>
        <taxon>Halobacteriales</taxon>
        <taxon>Natrialbaceae</taxon>
        <taxon>Natrinema</taxon>
    </lineage>
</organism>
<protein>
    <submittedName>
        <fullName evidence="2">Uncharacterized protein</fullName>
    </submittedName>
</protein>
<keyword evidence="3" id="KW-1185">Reference proteome</keyword>
<dbReference type="STRING" id="1186196.SAMN04489841_4749"/>
<dbReference type="Pfam" id="PF26047">
    <property type="entry name" value="DUF8015"/>
    <property type="match status" value="1"/>
</dbReference>
<evidence type="ECO:0000256" key="1">
    <source>
        <dbReference type="SAM" id="Phobius"/>
    </source>
</evidence>